<dbReference type="InterPro" id="IPR035093">
    <property type="entry name" value="RelE/ParE_toxin_dom_sf"/>
</dbReference>
<name>A0A1F7EZX1_UNCRA</name>
<reference evidence="2 3" key="1">
    <citation type="journal article" date="2016" name="Nat. Commun.">
        <title>Thousands of microbial genomes shed light on interconnected biogeochemical processes in an aquifer system.</title>
        <authorList>
            <person name="Anantharaman K."/>
            <person name="Brown C.T."/>
            <person name="Hug L.A."/>
            <person name="Sharon I."/>
            <person name="Castelle C.J."/>
            <person name="Probst A.J."/>
            <person name="Thomas B.C."/>
            <person name="Singh A."/>
            <person name="Wilkins M.J."/>
            <person name="Karaoz U."/>
            <person name="Brodie E.L."/>
            <person name="Williams K.H."/>
            <person name="Hubbard S.S."/>
            <person name="Banfield J.F."/>
        </authorList>
    </citation>
    <scope>NUCLEOTIDE SEQUENCE [LARGE SCALE GENOMIC DNA]</scope>
</reference>
<dbReference type="SUPFAM" id="SSF143011">
    <property type="entry name" value="RelE-like"/>
    <property type="match status" value="1"/>
</dbReference>
<keyword evidence="1" id="KW-1277">Toxin-antitoxin system</keyword>
<dbReference type="EMBL" id="MFYX01000157">
    <property type="protein sequence ID" value="OGJ99927.1"/>
    <property type="molecule type" value="Genomic_DNA"/>
</dbReference>
<evidence type="ECO:0000313" key="3">
    <source>
        <dbReference type="Proteomes" id="UP000179243"/>
    </source>
</evidence>
<dbReference type="NCBIfam" id="TIGR02385">
    <property type="entry name" value="RelE_StbE"/>
    <property type="match status" value="1"/>
</dbReference>
<evidence type="ECO:0000313" key="2">
    <source>
        <dbReference type="EMBL" id="OGJ99927.1"/>
    </source>
</evidence>
<dbReference type="Proteomes" id="UP000179243">
    <property type="component" value="Unassembled WGS sequence"/>
</dbReference>
<dbReference type="InterPro" id="IPR007712">
    <property type="entry name" value="RelE/ParE_toxin"/>
</dbReference>
<dbReference type="Gene3D" id="3.30.2310.20">
    <property type="entry name" value="RelE-like"/>
    <property type="match status" value="1"/>
</dbReference>
<evidence type="ECO:0000256" key="1">
    <source>
        <dbReference type="ARBA" id="ARBA00022649"/>
    </source>
</evidence>
<gene>
    <name evidence="2" type="ORF">A2519_00295</name>
</gene>
<dbReference type="AlphaFoldDB" id="A0A1F7EZX1"/>
<organism evidence="2 3">
    <name type="scientific">Candidatus Raymondbacteria bacterium RIFOXYD12_FULL_49_13</name>
    <dbReference type="NCBI Taxonomy" id="1817890"/>
    <lineage>
        <taxon>Bacteria</taxon>
        <taxon>Raymondiibacteriota</taxon>
    </lineage>
</organism>
<comment type="caution">
    <text evidence="2">The sequence shown here is derived from an EMBL/GenBank/DDBJ whole genome shotgun (WGS) entry which is preliminary data.</text>
</comment>
<protein>
    <submittedName>
        <fullName evidence="2">Plasmid stabilization protein</fullName>
    </submittedName>
</protein>
<proteinExistence type="predicted"/>
<sequence length="90" mass="10580">MAELVFTDSYVRKARKFFQRHTELVTQYKKTLILLEANPAHPSLRLHKLRGRLDGIYSVSINMSYRICLEFLIEKDRIIPISIGSHDDVY</sequence>
<accession>A0A1F7EZX1</accession>